<name>A0A174QEP3_BACT4</name>
<dbReference type="EMBL" id="CZAP01000010">
    <property type="protein sequence ID" value="CUP69195.1"/>
    <property type="molecule type" value="Genomic_DNA"/>
</dbReference>
<accession>A0A174QEP3</accession>
<protein>
    <submittedName>
        <fullName evidence="1">Uncharacterized protein</fullName>
    </submittedName>
</protein>
<dbReference type="AlphaFoldDB" id="A0A174QEP3"/>
<evidence type="ECO:0000313" key="1">
    <source>
        <dbReference type="EMBL" id="CUP69195.1"/>
    </source>
</evidence>
<reference evidence="1 2" key="1">
    <citation type="submission" date="2015-09" db="EMBL/GenBank/DDBJ databases">
        <authorList>
            <consortium name="Pathogen Informatics"/>
        </authorList>
    </citation>
    <scope>NUCLEOTIDE SEQUENCE [LARGE SCALE GENOMIC DNA]</scope>
    <source>
        <strain evidence="1 2">2789STDY5834899</strain>
    </source>
</reference>
<proteinExistence type="predicted"/>
<dbReference type="Proteomes" id="UP000095576">
    <property type="component" value="Unassembled WGS sequence"/>
</dbReference>
<sequence length="48" mass="5891">MHYELQTVKNILIFQNVILYMKKDGIYRKRLLMQISYHSDIRSLLSIY</sequence>
<organism evidence="1 2">
    <name type="scientific">Bacteroides thetaiotaomicron</name>
    <dbReference type="NCBI Taxonomy" id="818"/>
    <lineage>
        <taxon>Bacteria</taxon>
        <taxon>Pseudomonadati</taxon>
        <taxon>Bacteroidota</taxon>
        <taxon>Bacteroidia</taxon>
        <taxon>Bacteroidales</taxon>
        <taxon>Bacteroidaceae</taxon>
        <taxon>Bacteroides</taxon>
    </lineage>
</organism>
<gene>
    <name evidence="1" type="ORF">ERS852511_02910</name>
</gene>
<evidence type="ECO:0000313" key="2">
    <source>
        <dbReference type="Proteomes" id="UP000095576"/>
    </source>
</evidence>